<comment type="caution">
    <text evidence="2">The sequence shown here is derived from an EMBL/GenBank/DDBJ whole genome shotgun (WGS) entry which is preliminary data.</text>
</comment>
<dbReference type="InterPro" id="IPR035974">
    <property type="entry name" value="Rap/Ran-GAP_sf"/>
</dbReference>
<dbReference type="SUPFAM" id="SSF111347">
    <property type="entry name" value="Rap/Ran-GAP"/>
    <property type="match status" value="1"/>
</dbReference>
<feature type="compositionally biased region" description="Low complexity" evidence="1">
    <location>
        <begin position="1442"/>
        <end position="1460"/>
    </location>
</feature>
<feature type="compositionally biased region" description="Low complexity" evidence="1">
    <location>
        <begin position="1468"/>
        <end position="1487"/>
    </location>
</feature>
<dbReference type="PANTHER" id="PTHR14596:SF72">
    <property type="entry name" value="ZINC FINGER PROTEIN MSN2-RELATED"/>
    <property type="match status" value="1"/>
</dbReference>
<gene>
    <name evidence="2" type="ORF">M9Y10_012277</name>
</gene>
<feature type="compositionally biased region" description="Polar residues" evidence="1">
    <location>
        <begin position="1382"/>
        <end position="1391"/>
    </location>
</feature>
<feature type="region of interest" description="Disordered" evidence="1">
    <location>
        <begin position="512"/>
        <end position="586"/>
    </location>
</feature>
<evidence type="ECO:0000313" key="3">
    <source>
        <dbReference type="Proteomes" id="UP001470230"/>
    </source>
</evidence>
<organism evidence="2 3">
    <name type="scientific">Tritrichomonas musculus</name>
    <dbReference type="NCBI Taxonomy" id="1915356"/>
    <lineage>
        <taxon>Eukaryota</taxon>
        <taxon>Metamonada</taxon>
        <taxon>Parabasalia</taxon>
        <taxon>Tritrichomonadida</taxon>
        <taxon>Tritrichomonadidae</taxon>
        <taxon>Tritrichomonas</taxon>
    </lineage>
</organism>
<evidence type="ECO:0000313" key="2">
    <source>
        <dbReference type="EMBL" id="KAK8860612.1"/>
    </source>
</evidence>
<feature type="compositionally biased region" description="Polar residues" evidence="1">
    <location>
        <begin position="558"/>
        <end position="567"/>
    </location>
</feature>
<feature type="compositionally biased region" description="Polar residues" evidence="1">
    <location>
        <begin position="574"/>
        <end position="583"/>
    </location>
</feature>
<dbReference type="Proteomes" id="UP001470230">
    <property type="component" value="Unassembled WGS sequence"/>
</dbReference>
<feature type="compositionally biased region" description="Polar residues" evidence="1">
    <location>
        <begin position="522"/>
        <end position="549"/>
    </location>
</feature>
<feature type="compositionally biased region" description="Low complexity" evidence="1">
    <location>
        <begin position="453"/>
        <end position="471"/>
    </location>
</feature>
<keyword evidence="3" id="KW-1185">Reference proteome</keyword>
<feature type="compositionally biased region" description="Low complexity" evidence="1">
    <location>
        <begin position="411"/>
        <end position="423"/>
    </location>
</feature>
<dbReference type="EMBL" id="JAPFFF010000018">
    <property type="protein sequence ID" value="KAK8860612.1"/>
    <property type="molecule type" value="Genomic_DNA"/>
</dbReference>
<feature type="region of interest" description="Disordered" evidence="1">
    <location>
        <begin position="1382"/>
        <end position="1494"/>
    </location>
</feature>
<proteinExistence type="predicted"/>
<reference evidence="2 3" key="1">
    <citation type="submission" date="2024-04" db="EMBL/GenBank/DDBJ databases">
        <title>Tritrichomonas musculus Genome.</title>
        <authorList>
            <person name="Alves-Ferreira E."/>
            <person name="Grigg M."/>
            <person name="Lorenzi H."/>
            <person name="Galac M."/>
        </authorList>
    </citation>
    <scope>NUCLEOTIDE SEQUENCE [LARGE SCALE GENOMIC DNA]</scope>
    <source>
        <strain evidence="2 3">EAF2021</strain>
    </source>
</reference>
<feature type="compositionally biased region" description="Low complexity" evidence="1">
    <location>
        <begin position="1392"/>
        <end position="1434"/>
    </location>
</feature>
<feature type="compositionally biased region" description="Low complexity" evidence="1">
    <location>
        <begin position="512"/>
        <end position="521"/>
    </location>
</feature>
<feature type="compositionally biased region" description="Low complexity" evidence="1">
    <location>
        <begin position="479"/>
        <end position="490"/>
    </location>
</feature>
<name>A0ABR2IC18_9EUKA</name>
<sequence>MWKKITNYIKPFTQNQNPITFDNFDAYLDHIQKAITSQNLSDPKIITARATKKAIEKISKSMSAVITTNPIHVRKDHSKVSNILCQFLVQSVEGDLRKSVWINTVNIITACDLVVDFQQWESIIVAAFFIKNLRTMTDTKIGEILVDQAVAITNSINIATSPPKFNYWMNIIAQFIFPLFWGNYKCIDKKCQSFLVIPFFSFFNRNMAMPNSIPTLSSFHKNQLIPYYTMELLIQAEQMLPSGKQVEFTKLHAILLSFLQFTFPIKISLNQDASNIYPDIPKNAQFRETITFLISKQIPNNQNNSFINQIINSTNIPIQGSTPTLNHNQNSNLPNNSDLIDGNQLVDYGNRNMQLILTFFRTNLTKQAAEIIMQISRSKNIFPEVILVISTIFCRLTEALLHSLLKKATANTSTTTTSKTTKSIAPVPKYQQQLRQKPQQSNRQRPTSQGPINDLLSSSNDLNVSDNSDLSFEQNSGISTDNSSDTTASSSYQNFQLTDNCNSIPSFEVFSKSPSTSSFSSIDTNEQPNQVSSPPKSTVNQISSNSPKRYSNILRGKSVNQSNSSSIPPLATPIASSSNSPTATQNNQIKTMTITTTTTITTVTTNLTPPIIQSYIELFDHLLHLRPFFSACTKYISPEKLGSTLFRSIFTCQNRFCIHQLACVLFTAYFDAIRYTPEHLRTCCENLISFSRLFDLSNELKDIFNLYSSIFATICSHQLLEMNKNTDNSFDSPLPPSEEAILSNPVYYAMKSNVLNTPKIPYLFFAFPLYYTNTVSSPTQQETEATSIASDQPQKKNHSNSIGLDFNVKIDSNMANNFASAFLNGIGKYNNYSHTAKFVDVLFSIYLMAKKHNCKCNSAFIYNKTCPMLFDLFLKSDKTKSANSNILSKPILNTLCRLFENLIVKQIVEPNSAISWLNFFFEVIKISTNKNSSNADTEIALKALSTCMKCCCSPFPFRYSVIPFVNSHILMDYTSMFNYETATNNFLDKNSYINNALRYFSSTIDISRQIKEAQVGSTQNFSLSLQFFNEFVTDSQFRLSPYFYTTFFYVFQSQIANDEIKKLAASSFSLFKKLISNLRTISDPECFLNLISVIPYHYEEIKAKCPELIPLFFNQVGNYSRSNQCSLTSFKIIMRFISDLLVNLDVNDPLFEKAILFLLQPFDQNPTKNRFCNENFSFFLSKFLNSYRKKTITNSDNNLNSLDKEKQCAIIDNKSAIITFNLYSTYITISNVYNTDNYSVNITTKEKQDELKTVQNNTYFKDHTLGSLIQNNKMETALLTDAFLSQKREKHWLIFTQYGLNLAENFNDRPSMEKHIIPIIYIKTKQRKVEEILTNRFDQTSNEFVSFLASLGENVKVTDTPIILSIEKMISLIKQNIQQHIQGNQMKTNTRQQQQKSPLPPQQTQSTQQQAQQQRQPFQQQPQPQQKQNLQQQPKFPPQPPSSLLQQQRSPPLQQDPQQLQRHRSASQFQQQPQQQPHQLSPQPQRPVSQYQQSNNTCNKKDYLLSHLESIHTLLTSLESGVYFNNCRHETLFVPYPSIRLQDTTPNLIKTTVSIIWFESPYDIIKNKILNSLFIILLRPVSGGNVLVNVRANFLYQKNPKDINAKSTDDYLKLNFIPFGSTNPFLVPNSIIGFVIRDLVLIIDNHINNINKLNNMKNSSSQAKNTNNPNSKNNPKSPPTQYQQQNIANNQNQNELTLSACLHSETKIAYENVWSVLDQMDTLF</sequence>
<dbReference type="PANTHER" id="PTHR14596">
    <property type="entry name" value="ZINC FINGER PROTEIN"/>
    <property type="match status" value="1"/>
</dbReference>
<evidence type="ECO:0000256" key="1">
    <source>
        <dbReference type="SAM" id="MobiDB-lite"/>
    </source>
</evidence>
<accession>A0ABR2IC18</accession>
<feature type="region of interest" description="Disordered" evidence="1">
    <location>
        <begin position="1655"/>
        <end position="1683"/>
    </location>
</feature>
<feature type="compositionally biased region" description="Low complexity" evidence="1">
    <location>
        <begin position="431"/>
        <end position="444"/>
    </location>
</feature>
<protein>
    <recommendedName>
        <fullName evidence="4">Rap-GAP domain-containing protein</fullName>
    </recommendedName>
</protein>
<evidence type="ECO:0008006" key="4">
    <source>
        <dbReference type="Google" id="ProtNLM"/>
    </source>
</evidence>
<feature type="region of interest" description="Disordered" evidence="1">
    <location>
        <begin position="411"/>
        <end position="490"/>
    </location>
</feature>